<evidence type="ECO:0000256" key="1">
    <source>
        <dbReference type="ARBA" id="ARBA00022723"/>
    </source>
</evidence>
<dbReference type="PANTHER" id="PTHR11820">
    <property type="entry name" value="ACYLPYRUVASE"/>
    <property type="match status" value="1"/>
</dbReference>
<dbReference type="SUPFAM" id="SSF56529">
    <property type="entry name" value="FAH"/>
    <property type="match status" value="1"/>
</dbReference>
<keyword evidence="3" id="KW-0378">Hydrolase</keyword>
<dbReference type="Pfam" id="PF01557">
    <property type="entry name" value="FAA_hydrolase"/>
    <property type="match status" value="1"/>
</dbReference>
<evidence type="ECO:0000313" key="3">
    <source>
        <dbReference type="EMBL" id="MFC3912667.1"/>
    </source>
</evidence>
<protein>
    <submittedName>
        <fullName evidence="3">Fumarylacetoacetate hydrolase family protein</fullName>
    </submittedName>
</protein>
<sequence>MIETFYWFQGDTVPWHPGKAVCVGRNYAAHAAELGNAIPDTPLLFIKPDTAFRHLPGPIVIPGDAGAVHFEGELTLLIGQTLTRASREQAMAGVAGIALALDLTLRDLQSELKQRQYPWEKAKAFDGSCPVSPFVPLQRDDLLAPWCFQITVNDEIRQRGDSRQMIWPMVDLVAEISQHFTLRPGDLVLTGTPAGVGPLHAGDRLRLQLGHLPAWDVEVVTRS</sequence>
<evidence type="ECO:0000259" key="2">
    <source>
        <dbReference type="Pfam" id="PF01557"/>
    </source>
</evidence>
<dbReference type="GO" id="GO:0016787">
    <property type="term" value="F:hydrolase activity"/>
    <property type="evidence" value="ECO:0007669"/>
    <property type="project" value="UniProtKB-KW"/>
</dbReference>
<comment type="caution">
    <text evidence="3">The sequence shown here is derived from an EMBL/GenBank/DDBJ whole genome shotgun (WGS) entry which is preliminary data.</text>
</comment>
<dbReference type="Gene3D" id="3.90.850.10">
    <property type="entry name" value="Fumarylacetoacetase-like, C-terminal domain"/>
    <property type="match status" value="1"/>
</dbReference>
<accession>A0ABV8CKB7</accession>
<dbReference type="NCBIfam" id="NF007967">
    <property type="entry name" value="PRK10691.1"/>
    <property type="match status" value="1"/>
</dbReference>
<name>A0ABV8CKB7_9GAMM</name>
<dbReference type="Proteomes" id="UP001595692">
    <property type="component" value="Unassembled WGS sequence"/>
</dbReference>
<organism evidence="3 4">
    <name type="scientific">Pseudaeromonas sharmana</name>
    <dbReference type="NCBI Taxonomy" id="328412"/>
    <lineage>
        <taxon>Bacteria</taxon>
        <taxon>Pseudomonadati</taxon>
        <taxon>Pseudomonadota</taxon>
        <taxon>Gammaproteobacteria</taxon>
        <taxon>Aeromonadales</taxon>
        <taxon>Aeromonadaceae</taxon>
        <taxon>Pseudaeromonas</taxon>
    </lineage>
</organism>
<dbReference type="EMBL" id="JBHSAF010000002">
    <property type="protein sequence ID" value="MFC3912667.1"/>
    <property type="molecule type" value="Genomic_DNA"/>
</dbReference>
<dbReference type="RefSeq" id="WP_377150805.1">
    <property type="nucleotide sequence ID" value="NZ_JBHSAF010000002.1"/>
</dbReference>
<dbReference type="InterPro" id="IPR011234">
    <property type="entry name" value="Fumarylacetoacetase-like_C"/>
</dbReference>
<keyword evidence="4" id="KW-1185">Reference proteome</keyword>
<proteinExistence type="predicted"/>
<dbReference type="PANTHER" id="PTHR11820:SF7">
    <property type="entry name" value="ACYLPYRUVASE FAHD1, MITOCHONDRIAL"/>
    <property type="match status" value="1"/>
</dbReference>
<evidence type="ECO:0000313" key="4">
    <source>
        <dbReference type="Proteomes" id="UP001595692"/>
    </source>
</evidence>
<feature type="domain" description="Fumarylacetoacetase-like C-terminal" evidence="2">
    <location>
        <begin position="19"/>
        <end position="215"/>
    </location>
</feature>
<dbReference type="InterPro" id="IPR036663">
    <property type="entry name" value="Fumarylacetoacetase_C_sf"/>
</dbReference>
<gene>
    <name evidence="3" type="ORF">ACFOSS_04165</name>
</gene>
<keyword evidence="1" id="KW-0479">Metal-binding</keyword>
<reference evidence="4" key="1">
    <citation type="journal article" date="2019" name="Int. J. Syst. Evol. Microbiol.">
        <title>The Global Catalogue of Microorganisms (GCM) 10K type strain sequencing project: providing services to taxonomists for standard genome sequencing and annotation.</title>
        <authorList>
            <consortium name="The Broad Institute Genomics Platform"/>
            <consortium name="The Broad Institute Genome Sequencing Center for Infectious Disease"/>
            <person name="Wu L."/>
            <person name="Ma J."/>
        </authorList>
    </citation>
    <scope>NUCLEOTIDE SEQUENCE [LARGE SCALE GENOMIC DNA]</scope>
    <source>
        <strain evidence="4">CCUG 54939</strain>
    </source>
</reference>